<gene>
    <name evidence="1" type="ORF">EVA_16636</name>
</gene>
<accession>J9FK23</accession>
<dbReference type="EMBL" id="AMCI01005915">
    <property type="protein sequence ID" value="EJW95256.1"/>
    <property type="molecule type" value="Genomic_DNA"/>
</dbReference>
<comment type="caution">
    <text evidence="1">The sequence shown here is derived from an EMBL/GenBank/DDBJ whole genome shotgun (WGS) entry which is preliminary data.</text>
</comment>
<reference evidence="1" key="1">
    <citation type="journal article" date="2012" name="PLoS ONE">
        <title>Gene sets for utilization of primary and secondary nutrition supplies in the distal gut of endangered iberian lynx.</title>
        <authorList>
            <person name="Alcaide M."/>
            <person name="Messina E."/>
            <person name="Richter M."/>
            <person name="Bargiela R."/>
            <person name="Peplies J."/>
            <person name="Huws S.A."/>
            <person name="Newbold C.J."/>
            <person name="Golyshin P.N."/>
            <person name="Simon M.A."/>
            <person name="Lopez G."/>
            <person name="Yakimov M.M."/>
            <person name="Ferrer M."/>
        </authorList>
    </citation>
    <scope>NUCLEOTIDE SEQUENCE</scope>
</reference>
<organism evidence="1">
    <name type="scientific">gut metagenome</name>
    <dbReference type="NCBI Taxonomy" id="749906"/>
    <lineage>
        <taxon>unclassified sequences</taxon>
        <taxon>metagenomes</taxon>
        <taxon>organismal metagenomes</taxon>
    </lineage>
</organism>
<sequence length="49" mass="5571">MKILHNIHIVFLPDGFCKKLLFCCRVTSGCTPNSSCSRFRPCLIVFPAR</sequence>
<proteinExistence type="predicted"/>
<evidence type="ECO:0000313" key="1">
    <source>
        <dbReference type="EMBL" id="EJW95256.1"/>
    </source>
</evidence>
<name>J9FK23_9ZZZZ</name>
<protein>
    <submittedName>
        <fullName evidence="1">Uncharacterized protein</fullName>
    </submittedName>
</protein>
<dbReference type="AlphaFoldDB" id="J9FK23"/>